<proteinExistence type="predicted"/>
<accession>A0ABR3PWR4</accession>
<evidence type="ECO:0000313" key="3">
    <source>
        <dbReference type="EMBL" id="KAL1406548.1"/>
    </source>
</evidence>
<dbReference type="Proteomes" id="UP001565368">
    <property type="component" value="Unassembled WGS sequence"/>
</dbReference>
<comment type="caution">
    <text evidence="3">The sequence shown here is derived from an EMBL/GenBank/DDBJ whole genome shotgun (WGS) entry which is preliminary data.</text>
</comment>
<feature type="transmembrane region" description="Helical" evidence="2">
    <location>
        <begin position="190"/>
        <end position="212"/>
    </location>
</feature>
<evidence type="ECO:0000313" key="4">
    <source>
        <dbReference type="Proteomes" id="UP001565368"/>
    </source>
</evidence>
<keyword evidence="2" id="KW-0472">Membrane</keyword>
<organism evidence="3 4">
    <name type="scientific">Vanrija albida</name>
    <dbReference type="NCBI Taxonomy" id="181172"/>
    <lineage>
        <taxon>Eukaryota</taxon>
        <taxon>Fungi</taxon>
        <taxon>Dikarya</taxon>
        <taxon>Basidiomycota</taxon>
        <taxon>Agaricomycotina</taxon>
        <taxon>Tremellomycetes</taxon>
        <taxon>Trichosporonales</taxon>
        <taxon>Trichosporonaceae</taxon>
        <taxon>Vanrija</taxon>
    </lineage>
</organism>
<name>A0ABR3PWR4_9TREE</name>
<feature type="region of interest" description="Disordered" evidence="1">
    <location>
        <begin position="243"/>
        <end position="319"/>
    </location>
</feature>
<gene>
    <name evidence="3" type="ORF">Q8F55_008254</name>
</gene>
<keyword evidence="2" id="KW-0812">Transmembrane</keyword>
<sequence>MSDFPASGKLNRANVLPSAQLATKNRAFSRLVAIVSGIAGLGCLAFAGIQVWWVTIYARGIYTNFVADFPVHHSSGATRVALPVKVQALQGFAGSMAGALVVLAALCLIAFIFSVKNTIAVHRPLAFRILWILTPIFGITVLILNFNSRFVYKTSLRHIPSIDYYNAHDVQTMDQNDVYEAGFRVWRRDTVGSCIGSGVIGILSLFLAYYFFTLDRNSRRGTTLSQLNYADQTYHLEQYGDRSLEEPHDPYLDTSLNYGYADRSATHSPAPHGRDTSPAPYGRDASPAPHDRDARDVSPTPEGIAPSERYDDDPRQLGK</sequence>
<evidence type="ECO:0008006" key="5">
    <source>
        <dbReference type="Google" id="ProtNLM"/>
    </source>
</evidence>
<feature type="transmembrane region" description="Helical" evidence="2">
    <location>
        <begin position="31"/>
        <end position="53"/>
    </location>
</feature>
<protein>
    <recommendedName>
        <fullName evidence="5">MARVEL domain-containing protein</fullName>
    </recommendedName>
</protein>
<evidence type="ECO:0000256" key="2">
    <source>
        <dbReference type="SAM" id="Phobius"/>
    </source>
</evidence>
<evidence type="ECO:0000256" key="1">
    <source>
        <dbReference type="SAM" id="MobiDB-lite"/>
    </source>
</evidence>
<keyword evidence="4" id="KW-1185">Reference proteome</keyword>
<dbReference type="RefSeq" id="XP_069206492.1">
    <property type="nucleotide sequence ID" value="XM_069356651.1"/>
</dbReference>
<feature type="transmembrane region" description="Helical" evidence="2">
    <location>
        <begin position="125"/>
        <end position="146"/>
    </location>
</feature>
<keyword evidence="2" id="KW-1133">Transmembrane helix</keyword>
<dbReference type="EMBL" id="JBBXJM010000006">
    <property type="protein sequence ID" value="KAL1406548.1"/>
    <property type="molecule type" value="Genomic_DNA"/>
</dbReference>
<reference evidence="3 4" key="1">
    <citation type="submission" date="2023-08" db="EMBL/GenBank/DDBJ databases">
        <title>Annotated Genome Sequence of Vanrija albida AlHP1.</title>
        <authorList>
            <person name="Herzog R."/>
        </authorList>
    </citation>
    <scope>NUCLEOTIDE SEQUENCE [LARGE SCALE GENOMIC DNA]</scope>
    <source>
        <strain evidence="3 4">AlHP1</strain>
    </source>
</reference>
<dbReference type="GeneID" id="95989297"/>
<feature type="transmembrane region" description="Helical" evidence="2">
    <location>
        <begin position="92"/>
        <end position="113"/>
    </location>
</feature>
<feature type="compositionally biased region" description="Basic and acidic residues" evidence="1">
    <location>
        <begin position="308"/>
        <end position="319"/>
    </location>
</feature>